<dbReference type="PROSITE" id="PS51273">
    <property type="entry name" value="GATASE_TYPE_1"/>
    <property type="match status" value="1"/>
</dbReference>
<keyword evidence="4" id="KW-1185">Reference proteome</keyword>
<feature type="domain" description="Glutamine amidotransferase" evidence="2">
    <location>
        <begin position="3"/>
        <end position="184"/>
    </location>
</feature>
<name>A0ABX8WQI8_9GAMM</name>
<dbReference type="SUPFAM" id="SSF52317">
    <property type="entry name" value="Class I glutamine amidotransferase-like"/>
    <property type="match status" value="1"/>
</dbReference>
<dbReference type="PANTHER" id="PTHR43418">
    <property type="entry name" value="MULTIFUNCTIONAL TRYPTOPHAN BIOSYNTHESIS PROTEIN-RELATED"/>
    <property type="match status" value="1"/>
</dbReference>
<dbReference type="RefSeq" id="WP_220379821.1">
    <property type="nucleotide sequence ID" value="NZ_CP080544.1"/>
</dbReference>
<evidence type="ECO:0000259" key="2">
    <source>
        <dbReference type="Pfam" id="PF00117"/>
    </source>
</evidence>
<organism evidence="3 4">
    <name type="scientific">Lysobacter soyae</name>
    <dbReference type="NCBI Taxonomy" id="2764185"/>
    <lineage>
        <taxon>Bacteria</taxon>
        <taxon>Pseudomonadati</taxon>
        <taxon>Pseudomonadota</taxon>
        <taxon>Gammaproteobacteria</taxon>
        <taxon>Lysobacterales</taxon>
        <taxon>Lysobacteraceae</taxon>
        <taxon>Lysobacter</taxon>
    </lineage>
</organism>
<dbReference type="Proteomes" id="UP000824755">
    <property type="component" value="Chromosome"/>
</dbReference>
<reference evidence="3 4" key="1">
    <citation type="submission" date="2021-08" db="EMBL/GenBank/DDBJ databases">
        <title>Lysobacter sp. strain CJ11 Genome sequencing and assembly.</title>
        <authorList>
            <person name="Kim I."/>
        </authorList>
    </citation>
    <scope>NUCLEOTIDE SEQUENCE [LARGE SCALE GENOMIC DNA]</scope>
    <source>
        <strain evidence="3 4">CJ11</strain>
    </source>
</reference>
<dbReference type="Pfam" id="PF00117">
    <property type="entry name" value="GATase"/>
    <property type="match status" value="1"/>
</dbReference>
<sequence>MILLIDALDSFTYNLVQAFQMIGSEVEVVRFDAIDLAGIQARAPDAIVLSPGPGRPEDCAPHMQVAASDITTPVLGVCLGQQALVAGAGGKVTHAREPLHGERTPVTHAGSGLFAGLPQPMQVGRYHSLIAEPTTLPACWRATAHTDAGEIMAVEHVQLPRWGVQFHPESILTPDGPQLLRNFLRLSGIHA</sequence>
<protein>
    <submittedName>
        <fullName evidence="3">Aminodeoxychorismate/anthranilate synthase component II</fullName>
    </submittedName>
</protein>
<dbReference type="PRINTS" id="PR00097">
    <property type="entry name" value="ANTSNTHASEII"/>
</dbReference>
<dbReference type="InterPro" id="IPR050472">
    <property type="entry name" value="Anth_synth/Amidotransfase"/>
</dbReference>
<dbReference type="CDD" id="cd01743">
    <property type="entry name" value="GATase1_Anthranilate_Synthase"/>
    <property type="match status" value="1"/>
</dbReference>
<dbReference type="PANTHER" id="PTHR43418:SF4">
    <property type="entry name" value="MULTIFUNCTIONAL TRYPTOPHAN BIOSYNTHESIS PROTEIN"/>
    <property type="match status" value="1"/>
</dbReference>
<evidence type="ECO:0000313" key="3">
    <source>
        <dbReference type="EMBL" id="QYR53002.1"/>
    </source>
</evidence>
<dbReference type="PRINTS" id="PR00099">
    <property type="entry name" value="CPSGATASE"/>
</dbReference>
<evidence type="ECO:0000256" key="1">
    <source>
        <dbReference type="ARBA" id="ARBA00022962"/>
    </source>
</evidence>
<keyword evidence="1" id="KW-0315">Glutamine amidotransferase</keyword>
<dbReference type="NCBIfam" id="TIGR00566">
    <property type="entry name" value="trpG_papA"/>
    <property type="match status" value="1"/>
</dbReference>
<evidence type="ECO:0000313" key="4">
    <source>
        <dbReference type="Proteomes" id="UP000824755"/>
    </source>
</evidence>
<proteinExistence type="predicted"/>
<accession>A0ABX8WQI8</accession>
<dbReference type="InterPro" id="IPR017926">
    <property type="entry name" value="GATASE"/>
</dbReference>
<dbReference type="InterPro" id="IPR006221">
    <property type="entry name" value="TrpG/PapA_dom"/>
</dbReference>
<dbReference type="EMBL" id="CP080544">
    <property type="protein sequence ID" value="QYR53002.1"/>
    <property type="molecule type" value="Genomic_DNA"/>
</dbReference>
<dbReference type="InterPro" id="IPR029062">
    <property type="entry name" value="Class_I_gatase-like"/>
</dbReference>
<dbReference type="Gene3D" id="3.40.50.880">
    <property type="match status" value="1"/>
</dbReference>
<dbReference type="PRINTS" id="PR00096">
    <property type="entry name" value="GATASE"/>
</dbReference>
<gene>
    <name evidence="3" type="ORF">H8L67_00295</name>
</gene>